<organism evidence="3 4">
    <name type="scientific">Chiloscyllium punctatum</name>
    <name type="common">Brownbanded bambooshark</name>
    <name type="synonym">Hemiscyllium punctatum</name>
    <dbReference type="NCBI Taxonomy" id="137246"/>
    <lineage>
        <taxon>Eukaryota</taxon>
        <taxon>Metazoa</taxon>
        <taxon>Chordata</taxon>
        <taxon>Craniata</taxon>
        <taxon>Vertebrata</taxon>
        <taxon>Chondrichthyes</taxon>
        <taxon>Elasmobranchii</taxon>
        <taxon>Galeomorphii</taxon>
        <taxon>Galeoidea</taxon>
        <taxon>Orectolobiformes</taxon>
        <taxon>Hemiscylliidae</taxon>
        <taxon>Chiloscyllium</taxon>
    </lineage>
</organism>
<proteinExistence type="predicted"/>
<accession>A0A401TT63</accession>
<dbReference type="GO" id="GO:0006171">
    <property type="term" value="P:cAMP biosynthetic process"/>
    <property type="evidence" value="ECO:0007669"/>
    <property type="project" value="TreeGrafter"/>
</dbReference>
<dbReference type="PANTHER" id="PTHR43081">
    <property type="entry name" value="ADENYLATE CYCLASE, TERMINAL-DIFFERENTIATION SPECIFIC-RELATED"/>
    <property type="match status" value="1"/>
</dbReference>
<dbReference type="InterPro" id="IPR029787">
    <property type="entry name" value="Nucleotide_cyclase"/>
</dbReference>
<keyword evidence="4" id="KW-1185">Reference proteome</keyword>
<dbReference type="EMBL" id="BEZZ01179069">
    <property type="protein sequence ID" value="GCC45834.1"/>
    <property type="molecule type" value="Genomic_DNA"/>
</dbReference>
<dbReference type="AlphaFoldDB" id="A0A401TT63"/>
<comment type="caution">
    <text evidence="3">The sequence shown here is derived from an EMBL/GenBank/DDBJ whole genome shotgun (WGS) entry which is preliminary data.</text>
</comment>
<feature type="domain" description="Guanylate cyclase" evidence="2">
    <location>
        <begin position="23"/>
        <end position="103"/>
    </location>
</feature>
<dbReference type="Gene3D" id="3.30.70.1230">
    <property type="entry name" value="Nucleotide cyclase"/>
    <property type="match status" value="1"/>
</dbReference>
<evidence type="ECO:0000256" key="1">
    <source>
        <dbReference type="ARBA" id="ARBA00023239"/>
    </source>
</evidence>
<dbReference type="CDD" id="cd07302">
    <property type="entry name" value="CHD"/>
    <property type="match status" value="1"/>
</dbReference>
<keyword evidence="1" id="KW-0456">Lyase</keyword>
<sequence>MMGVDEAGTHASFKAHRSAIYPIILNHGGRIVKNTGDGFLLEFPSIIGAIEAAVAMQTLMAERNEHLPADRAMHFRMGVHMGDVMADEDEVFGDDVNIAVRLETVASPGGIAVSDKARTEAGRRLAVTLTDAGPHRFKNIAEPVNVWTWAPAGSDTQEHTPEDGPRL</sequence>
<name>A0A401TT63_CHIPU</name>
<dbReference type="InterPro" id="IPR001054">
    <property type="entry name" value="A/G_cyclase"/>
</dbReference>
<feature type="non-terminal residue" evidence="3">
    <location>
        <position position="167"/>
    </location>
</feature>
<dbReference type="SUPFAM" id="SSF55073">
    <property type="entry name" value="Nucleotide cyclase"/>
    <property type="match status" value="1"/>
</dbReference>
<dbReference type="GO" id="GO:0016829">
    <property type="term" value="F:lyase activity"/>
    <property type="evidence" value="ECO:0007669"/>
    <property type="project" value="UniProtKB-KW"/>
</dbReference>
<dbReference type="Proteomes" id="UP000287033">
    <property type="component" value="Unassembled WGS sequence"/>
</dbReference>
<dbReference type="PROSITE" id="PS50125">
    <property type="entry name" value="GUANYLATE_CYCLASE_2"/>
    <property type="match status" value="1"/>
</dbReference>
<gene>
    <name evidence="3" type="ORF">chiPu_0030277</name>
</gene>
<evidence type="ECO:0000313" key="3">
    <source>
        <dbReference type="EMBL" id="GCC45834.1"/>
    </source>
</evidence>
<evidence type="ECO:0000313" key="4">
    <source>
        <dbReference type="Proteomes" id="UP000287033"/>
    </source>
</evidence>
<evidence type="ECO:0000259" key="2">
    <source>
        <dbReference type="PROSITE" id="PS50125"/>
    </source>
</evidence>
<dbReference type="InterPro" id="IPR050697">
    <property type="entry name" value="Adenylyl/Guanylyl_Cyclase_3/4"/>
</dbReference>
<reference evidence="3 4" key="1">
    <citation type="journal article" date="2018" name="Nat. Ecol. Evol.">
        <title>Shark genomes provide insights into elasmobranch evolution and the origin of vertebrates.</title>
        <authorList>
            <person name="Hara Y"/>
            <person name="Yamaguchi K"/>
            <person name="Onimaru K"/>
            <person name="Kadota M"/>
            <person name="Koyanagi M"/>
            <person name="Keeley SD"/>
            <person name="Tatsumi K"/>
            <person name="Tanaka K"/>
            <person name="Motone F"/>
            <person name="Kageyama Y"/>
            <person name="Nozu R"/>
            <person name="Adachi N"/>
            <person name="Nishimura O"/>
            <person name="Nakagawa R"/>
            <person name="Tanegashima C"/>
            <person name="Kiyatake I"/>
            <person name="Matsumoto R"/>
            <person name="Murakumo K"/>
            <person name="Nishida K"/>
            <person name="Terakita A"/>
            <person name="Kuratani S"/>
            <person name="Sato K"/>
            <person name="Hyodo S Kuraku.S."/>
        </authorList>
    </citation>
    <scope>NUCLEOTIDE SEQUENCE [LARGE SCALE GENOMIC DNA]</scope>
</reference>
<protein>
    <recommendedName>
        <fullName evidence="2">Guanylate cyclase domain-containing protein</fullName>
    </recommendedName>
</protein>
<dbReference type="PANTHER" id="PTHR43081:SF19">
    <property type="entry name" value="PH-SENSITIVE ADENYLATE CYCLASE RV1264"/>
    <property type="match status" value="1"/>
</dbReference>
<dbReference type="Pfam" id="PF00211">
    <property type="entry name" value="Guanylate_cyc"/>
    <property type="match status" value="1"/>
</dbReference>
<dbReference type="GO" id="GO:0035556">
    <property type="term" value="P:intracellular signal transduction"/>
    <property type="evidence" value="ECO:0007669"/>
    <property type="project" value="InterPro"/>
</dbReference>